<dbReference type="PANTHER" id="PTHR42899">
    <property type="entry name" value="SPERMATOGENESIS-ASSOCIATED PROTEIN 20"/>
    <property type="match status" value="1"/>
</dbReference>
<dbReference type="InterPro" id="IPR024705">
    <property type="entry name" value="Ssp411"/>
</dbReference>
<dbReference type="PANTHER" id="PTHR42899:SF1">
    <property type="entry name" value="SPERMATOGENESIS-ASSOCIATED PROTEIN 20"/>
    <property type="match status" value="1"/>
</dbReference>
<proteinExistence type="predicted"/>
<sequence length="688" mass="73192">MTFRPAFAVTAAVVGVLALAGLAARILQPAIPPPKLNRLGAEASESLRAAAGQRIDWRTASPEAFAEARRLDRPILLMIAASWCKAARDLDHECLSGSQIQNYLDRSFLCIRVDGQDRPDWLNAFLPVSRLRLDVPFEVGMQIWILDPEGKPFDFIGRVPGEPKFDRRELLARLVQARRGFEELRASPGVPSKLAQAQATDQAESEPGEMKQAAVVAALDALEGKIDPANGGFPQGGAQRPSPIAIRLLLANGRLDAARRAVGPMLRSPIVDWVDGGFFRQAASADWKQVEFDKVATVQAELVSALALYGRLANDGLATEIARRGFDSLLGEFLDSDGLVYGCRIGDEGPRARSRRSSFSPQRLYAIVPDAKERDRVRAVLGLDVRANPQAVPRLADPEALATNRVWLDSVLDLLRADAPGPPKYANPKLMAVNGLAAARLIEAARLWGDQPRLEHALALLDRLEAFRSGDDVAHSLAPSGGDADLRDYFAYADAALQGYLATGRVVTLQSGLAVLRRARTLFAGDAPGVFILSRPSAGGAPSVPEIADNVSESATAMIVRLNTSYGRLLSGGKDSTRETQAANAVASRLGGLLCAPTSPLMSIEASGASCALADIRRNGYAITVGPDAQALADRLATLAPTAFVAPAFGPVAPGLRGRAPGAYWVSKQSARGPMGVEAVASRLASAP</sequence>
<dbReference type="SUPFAM" id="SSF48208">
    <property type="entry name" value="Six-hairpin glycosidases"/>
    <property type="match status" value="1"/>
</dbReference>
<feature type="domain" description="Spermatogenesis-associated protein 20-like TRX" evidence="1">
    <location>
        <begin position="37"/>
        <end position="182"/>
    </location>
</feature>
<protein>
    <submittedName>
        <fullName evidence="2">Thioredoxin domain-containing protein</fullName>
    </submittedName>
</protein>
<name>A0A931LUH7_FIMGI</name>
<evidence type="ECO:0000259" key="1">
    <source>
        <dbReference type="Pfam" id="PF03190"/>
    </source>
</evidence>
<dbReference type="Pfam" id="PF03190">
    <property type="entry name" value="Thioredox_DsbH"/>
    <property type="match status" value="1"/>
</dbReference>
<gene>
    <name evidence="2" type="ORF">HYR64_03055</name>
</gene>
<dbReference type="Proteomes" id="UP000727962">
    <property type="component" value="Unassembled WGS sequence"/>
</dbReference>
<organism evidence="2 3">
    <name type="scientific">Fimbriimonas ginsengisoli</name>
    <dbReference type="NCBI Taxonomy" id="1005039"/>
    <lineage>
        <taxon>Bacteria</taxon>
        <taxon>Bacillati</taxon>
        <taxon>Armatimonadota</taxon>
        <taxon>Fimbriimonadia</taxon>
        <taxon>Fimbriimonadales</taxon>
        <taxon>Fimbriimonadaceae</taxon>
        <taxon>Fimbriimonas</taxon>
    </lineage>
</organism>
<evidence type="ECO:0000313" key="3">
    <source>
        <dbReference type="Proteomes" id="UP000727962"/>
    </source>
</evidence>
<dbReference type="InterPro" id="IPR004879">
    <property type="entry name" value="Ssp411-like_TRX"/>
</dbReference>
<comment type="caution">
    <text evidence="2">The sequence shown here is derived from an EMBL/GenBank/DDBJ whole genome shotgun (WGS) entry which is preliminary data.</text>
</comment>
<reference evidence="2" key="1">
    <citation type="submission" date="2020-07" db="EMBL/GenBank/DDBJ databases">
        <title>Huge and variable diversity of episymbiotic CPR bacteria and DPANN archaea in groundwater ecosystems.</title>
        <authorList>
            <person name="He C.Y."/>
            <person name="Keren R."/>
            <person name="Whittaker M."/>
            <person name="Farag I.F."/>
            <person name="Doudna J."/>
            <person name="Cate J.H.D."/>
            <person name="Banfield J.F."/>
        </authorList>
    </citation>
    <scope>NUCLEOTIDE SEQUENCE</scope>
    <source>
        <strain evidence="2">NC_groundwater_17_Pr7_B-0.1um_64_12</strain>
    </source>
</reference>
<evidence type="ECO:0000313" key="2">
    <source>
        <dbReference type="EMBL" id="MBI1756066.1"/>
    </source>
</evidence>
<dbReference type="InterPro" id="IPR036249">
    <property type="entry name" value="Thioredoxin-like_sf"/>
</dbReference>
<dbReference type="SUPFAM" id="SSF52833">
    <property type="entry name" value="Thioredoxin-like"/>
    <property type="match status" value="1"/>
</dbReference>
<dbReference type="Gene3D" id="3.40.30.10">
    <property type="entry name" value="Glutaredoxin"/>
    <property type="match status" value="1"/>
</dbReference>
<dbReference type="AlphaFoldDB" id="A0A931LUH7"/>
<dbReference type="InterPro" id="IPR008928">
    <property type="entry name" value="6-hairpin_glycosidase_sf"/>
</dbReference>
<dbReference type="GO" id="GO:0005975">
    <property type="term" value="P:carbohydrate metabolic process"/>
    <property type="evidence" value="ECO:0007669"/>
    <property type="project" value="InterPro"/>
</dbReference>
<accession>A0A931LUH7</accession>
<dbReference type="EMBL" id="JACOSL010000022">
    <property type="protein sequence ID" value="MBI1756066.1"/>
    <property type="molecule type" value="Genomic_DNA"/>
</dbReference>